<sequence length="81" mass="9080">MNLKSALDKYITVSPDILGGTPVFKNTRVPIKILFDYLQGGDSIKEFLDNYPTVKQSFAKKVLELIALYLIEIETNNETAA</sequence>
<name>A0A9E7CSL6_9FLAO</name>
<dbReference type="KEGG" id="fbm:MQE35_12125"/>
<proteinExistence type="predicted"/>
<dbReference type="PANTHER" id="PTHR34849:SF3">
    <property type="entry name" value="SSR2962 PROTEIN"/>
    <property type="match status" value="1"/>
</dbReference>
<organism evidence="1 2">
    <name type="scientific">Abyssalbus ytuae</name>
    <dbReference type="NCBI Taxonomy" id="2926907"/>
    <lineage>
        <taxon>Bacteria</taxon>
        <taxon>Pseudomonadati</taxon>
        <taxon>Bacteroidota</taxon>
        <taxon>Flavobacteriia</taxon>
        <taxon>Flavobacteriales</taxon>
        <taxon>Flavobacteriaceae</taxon>
        <taxon>Abyssalbus</taxon>
    </lineage>
</organism>
<dbReference type="Pfam" id="PF04255">
    <property type="entry name" value="DUF433"/>
    <property type="match status" value="1"/>
</dbReference>
<dbReference type="Proteomes" id="UP000831290">
    <property type="component" value="Chromosome"/>
</dbReference>
<dbReference type="InterPro" id="IPR007367">
    <property type="entry name" value="DUF433"/>
</dbReference>
<dbReference type="EMBL" id="CP094358">
    <property type="protein sequence ID" value="UOB16481.1"/>
    <property type="molecule type" value="Genomic_DNA"/>
</dbReference>
<dbReference type="SUPFAM" id="SSF46689">
    <property type="entry name" value="Homeodomain-like"/>
    <property type="match status" value="1"/>
</dbReference>
<protein>
    <submittedName>
        <fullName evidence="1">DUF433 domain-containing protein</fullName>
    </submittedName>
</protein>
<reference evidence="1" key="1">
    <citation type="submission" date="2022-03" db="EMBL/GenBank/DDBJ databases">
        <title>Description of Abyssus ytuae gen. nov., sp. nov., a novel member of the family Flavobacteriaceae isolated from the sediment of Mariana Trench.</title>
        <authorList>
            <person name="Zhang J."/>
            <person name="Xu X."/>
        </authorList>
    </citation>
    <scope>NUCLEOTIDE SEQUENCE</scope>
    <source>
        <strain evidence="1">MT3330</strain>
    </source>
</reference>
<dbReference type="PANTHER" id="PTHR34849">
    <property type="entry name" value="SSL5025 PROTEIN"/>
    <property type="match status" value="1"/>
</dbReference>
<evidence type="ECO:0000313" key="2">
    <source>
        <dbReference type="Proteomes" id="UP000831290"/>
    </source>
</evidence>
<dbReference type="InterPro" id="IPR036388">
    <property type="entry name" value="WH-like_DNA-bd_sf"/>
</dbReference>
<gene>
    <name evidence="1" type="ORF">MQE35_12125</name>
</gene>
<evidence type="ECO:0000313" key="1">
    <source>
        <dbReference type="EMBL" id="UOB16481.1"/>
    </source>
</evidence>
<dbReference type="Gene3D" id="1.10.10.10">
    <property type="entry name" value="Winged helix-like DNA-binding domain superfamily/Winged helix DNA-binding domain"/>
    <property type="match status" value="1"/>
</dbReference>
<keyword evidence="2" id="KW-1185">Reference proteome</keyword>
<accession>A0A9E7CSL6</accession>
<dbReference type="InterPro" id="IPR009057">
    <property type="entry name" value="Homeodomain-like_sf"/>
</dbReference>
<dbReference type="AlphaFoldDB" id="A0A9E7CSL6"/>
<dbReference type="RefSeq" id="WP_255841671.1">
    <property type="nucleotide sequence ID" value="NZ_CP094358.1"/>
</dbReference>